<protein>
    <submittedName>
        <fullName evidence="1">Uncharacterized protein</fullName>
    </submittedName>
</protein>
<evidence type="ECO:0000313" key="1">
    <source>
        <dbReference type="EMBL" id="GGD82903.1"/>
    </source>
</evidence>
<comment type="caution">
    <text evidence="1">The sequence shown here is derived from an EMBL/GenBank/DDBJ whole genome shotgun (WGS) entry which is preliminary data.</text>
</comment>
<sequence length="80" mass="9389">MPVYRALYGRHGVGVEDMRPVIALNALAAMAYLKHRQPNRWAELHLDGEVLCHLRPVDLDRKAEQYRIEFCEEKQLIARF</sequence>
<evidence type="ECO:0000313" key="2">
    <source>
        <dbReference type="Proteomes" id="UP000612349"/>
    </source>
</evidence>
<keyword evidence="2" id="KW-1185">Reference proteome</keyword>
<organism evidence="1 2">
    <name type="scientific">Croceicoccus mobilis</name>
    <dbReference type="NCBI Taxonomy" id="1703339"/>
    <lineage>
        <taxon>Bacteria</taxon>
        <taxon>Pseudomonadati</taxon>
        <taxon>Pseudomonadota</taxon>
        <taxon>Alphaproteobacteria</taxon>
        <taxon>Sphingomonadales</taxon>
        <taxon>Erythrobacteraceae</taxon>
        <taxon>Croceicoccus</taxon>
    </lineage>
</organism>
<dbReference type="AlphaFoldDB" id="A0A917DZY1"/>
<reference evidence="1" key="2">
    <citation type="submission" date="2020-09" db="EMBL/GenBank/DDBJ databases">
        <authorList>
            <person name="Sun Q."/>
            <person name="Zhou Y."/>
        </authorList>
    </citation>
    <scope>NUCLEOTIDE SEQUENCE</scope>
    <source>
        <strain evidence="1">CGMCC 1.15360</strain>
    </source>
</reference>
<gene>
    <name evidence="1" type="ORF">GCM10010990_36180</name>
</gene>
<reference evidence="1" key="1">
    <citation type="journal article" date="2014" name="Int. J. Syst. Evol. Microbiol.">
        <title>Complete genome sequence of Corynebacterium casei LMG S-19264T (=DSM 44701T), isolated from a smear-ripened cheese.</title>
        <authorList>
            <consortium name="US DOE Joint Genome Institute (JGI-PGF)"/>
            <person name="Walter F."/>
            <person name="Albersmeier A."/>
            <person name="Kalinowski J."/>
            <person name="Ruckert C."/>
        </authorList>
    </citation>
    <scope>NUCLEOTIDE SEQUENCE</scope>
    <source>
        <strain evidence="1">CGMCC 1.15360</strain>
    </source>
</reference>
<dbReference type="EMBL" id="BMIP01000013">
    <property type="protein sequence ID" value="GGD82903.1"/>
    <property type="molecule type" value="Genomic_DNA"/>
</dbReference>
<dbReference type="Proteomes" id="UP000612349">
    <property type="component" value="Unassembled WGS sequence"/>
</dbReference>
<accession>A0A917DZY1</accession>
<name>A0A917DZY1_9SPHN</name>
<proteinExistence type="predicted"/>